<proteinExistence type="inferred from homology"/>
<dbReference type="EMBL" id="ASPP01016691">
    <property type="protein sequence ID" value="ETO17407.1"/>
    <property type="molecule type" value="Genomic_DNA"/>
</dbReference>
<dbReference type="SUPFAM" id="SSF53474">
    <property type="entry name" value="alpha/beta-Hydrolases"/>
    <property type="match status" value="1"/>
</dbReference>
<protein>
    <submittedName>
        <fullName evidence="2">Uncharacterized protein</fullName>
    </submittedName>
</protein>
<reference evidence="2 3" key="1">
    <citation type="journal article" date="2013" name="Curr. Biol.">
        <title>The Genome of the Foraminiferan Reticulomyxa filosa.</title>
        <authorList>
            <person name="Glockner G."/>
            <person name="Hulsmann N."/>
            <person name="Schleicher M."/>
            <person name="Noegel A.A."/>
            <person name="Eichinger L."/>
            <person name="Gallinger C."/>
            <person name="Pawlowski J."/>
            <person name="Sierra R."/>
            <person name="Euteneuer U."/>
            <person name="Pillet L."/>
            <person name="Moustafa A."/>
            <person name="Platzer M."/>
            <person name="Groth M."/>
            <person name="Szafranski K."/>
            <person name="Schliwa M."/>
        </authorList>
    </citation>
    <scope>NUCLEOTIDE SEQUENCE [LARGE SCALE GENOMIC DNA]</scope>
</reference>
<dbReference type="GO" id="GO:0006508">
    <property type="term" value="P:proteolysis"/>
    <property type="evidence" value="ECO:0007669"/>
    <property type="project" value="InterPro"/>
</dbReference>
<comment type="similarity">
    <text evidence="1">Belongs to the peptidase S10 family.</text>
</comment>
<evidence type="ECO:0000256" key="1">
    <source>
        <dbReference type="ARBA" id="ARBA00009431"/>
    </source>
</evidence>
<gene>
    <name evidence="2" type="ORF">RFI_19916</name>
</gene>
<dbReference type="Proteomes" id="UP000023152">
    <property type="component" value="Unassembled WGS sequence"/>
</dbReference>
<dbReference type="Gene3D" id="3.40.50.1820">
    <property type="entry name" value="alpha/beta hydrolase"/>
    <property type="match status" value="1"/>
</dbReference>
<evidence type="ECO:0000313" key="3">
    <source>
        <dbReference type="Proteomes" id="UP000023152"/>
    </source>
</evidence>
<evidence type="ECO:0000313" key="2">
    <source>
        <dbReference type="EMBL" id="ETO17407.1"/>
    </source>
</evidence>
<keyword evidence="3" id="KW-1185">Reference proteome</keyword>
<accession>X6MVE8</accession>
<dbReference type="InterPro" id="IPR029058">
    <property type="entry name" value="AB_hydrolase_fold"/>
</dbReference>
<dbReference type="AlphaFoldDB" id="X6MVE8"/>
<organism evidence="2 3">
    <name type="scientific">Reticulomyxa filosa</name>
    <dbReference type="NCBI Taxonomy" id="46433"/>
    <lineage>
        <taxon>Eukaryota</taxon>
        <taxon>Sar</taxon>
        <taxon>Rhizaria</taxon>
        <taxon>Retaria</taxon>
        <taxon>Foraminifera</taxon>
        <taxon>Monothalamids</taxon>
        <taxon>Reticulomyxidae</taxon>
        <taxon>Reticulomyxa</taxon>
    </lineage>
</organism>
<sequence length="130" mass="14435">MSHKQGIYVPTLVMEIEKYAGSNTSVPSLQGFGVGDGCMGIGNKGACGIDQVGLFIDFMWGHGQISNDLYQYTKQTGCYEKYYNGTWEYDSTCDALAVHGELILGGYNVYDIYDTCFLQGCLLFVTRLYK</sequence>
<dbReference type="Pfam" id="PF00450">
    <property type="entry name" value="Peptidase_S10"/>
    <property type="match status" value="1"/>
</dbReference>
<comment type="caution">
    <text evidence="2">The sequence shown here is derived from an EMBL/GenBank/DDBJ whole genome shotgun (WGS) entry which is preliminary data.</text>
</comment>
<dbReference type="GO" id="GO:0004185">
    <property type="term" value="F:serine-type carboxypeptidase activity"/>
    <property type="evidence" value="ECO:0007669"/>
    <property type="project" value="InterPro"/>
</dbReference>
<dbReference type="InterPro" id="IPR001563">
    <property type="entry name" value="Peptidase_S10"/>
</dbReference>
<name>X6MVE8_RETFI</name>